<accession>A0A2J6WFH3</accession>
<dbReference type="HAMAP" id="MF_00121">
    <property type="entry name" value="GatB"/>
    <property type="match status" value="1"/>
</dbReference>
<evidence type="ECO:0000313" key="14">
    <source>
        <dbReference type="Proteomes" id="UP000237040"/>
    </source>
</evidence>
<dbReference type="PANTHER" id="PTHR11659:SF0">
    <property type="entry name" value="GLUTAMYL-TRNA(GLN) AMIDOTRANSFERASE SUBUNIT B, MITOCHONDRIAL"/>
    <property type="match status" value="1"/>
</dbReference>
<evidence type="ECO:0000256" key="11">
    <source>
        <dbReference type="HAMAP-Rule" id="MF_00121"/>
    </source>
</evidence>
<comment type="catalytic activity">
    <reaction evidence="9 11">
        <text>L-aspartyl-tRNA(Asn) + L-glutamine + ATP + H2O = L-asparaginyl-tRNA(Asn) + L-glutamate + ADP + phosphate + 2 H(+)</text>
        <dbReference type="Rhea" id="RHEA:14513"/>
        <dbReference type="Rhea" id="RHEA-COMP:9674"/>
        <dbReference type="Rhea" id="RHEA-COMP:9677"/>
        <dbReference type="ChEBI" id="CHEBI:15377"/>
        <dbReference type="ChEBI" id="CHEBI:15378"/>
        <dbReference type="ChEBI" id="CHEBI:29985"/>
        <dbReference type="ChEBI" id="CHEBI:30616"/>
        <dbReference type="ChEBI" id="CHEBI:43474"/>
        <dbReference type="ChEBI" id="CHEBI:58359"/>
        <dbReference type="ChEBI" id="CHEBI:78515"/>
        <dbReference type="ChEBI" id="CHEBI:78516"/>
        <dbReference type="ChEBI" id="CHEBI:456216"/>
    </reaction>
</comment>
<comment type="caution">
    <text evidence="13">The sequence shown here is derived from an EMBL/GenBank/DDBJ whole genome shotgun (WGS) entry which is preliminary data.</text>
</comment>
<dbReference type="InterPro" id="IPR006075">
    <property type="entry name" value="Asn/Gln-tRNA_Trfase_suB/E_cat"/>
</dbReference>
<dbReference type="InterPro" id="IPR042114">
    <property type="entry name" value="GatB_C_1"/>
</dbReference>
<dbReference type="Proteomes" id="UP000237040">
    <property type="component" value="Unassembled WGS sequence"/>
</dbReference>
<comment type="subunit">
    <text evidence="2 11">Heterotrimer of A, B and C subunits.</text>
</comment>
<dbReference type="GO" id="GO:0016740">
    <property type="term" value="F:transferase activity"/>
    <property type="evidence" value="ECO:0007669"/>
    <property type="project" value="UniProtKB-KW"/>
</dbReference>
<dbReference type="NCBIfam" id="TIGR00133">
    <property type="entry name" value="gatB"/>
    <property type="match status" value="1"/>
</dbReference>
<dbReference type="InterPro" id="IPR017959">
    <property type="entry name" value="Asn/Gln-tRNA_amidoTrfase_suB/E"/>
</dbReference>
<dbReference type="PANTHER" id="PTHR11659">
    <property type="entry name" value="GLUTAMYL-TRNA GLN AMIDOTRANSFERASE SUBUNIT B MITOCHONDRIAL AND PROKARYOTIC PET112-RELATED"/>
    <property type="match status" value="1"/>
</dbReference>
<keyword evidence="6 11" id="KW-0067">ATP-binding</keyword>
<keyword evidence="7 11" id="KW-0648">Protein biosynthesis</keyword>
<gene>
    <name evidence="11" type="primary">gatB</name>
    <name evidence="13" type="ORF">C0189_01075</name>
</gene>
<evidence type="ECO:0000256" key="4">
    <source>
        <dbReference type="ARBA" id="ARBA00022598"/>
    </source>
</evidence>
<dbReference type="Gene3D" id="1.10.150.380">
    <property type="entry name" value="GatB domain, N-terminal subdomain"/>
    <property type="match status" value="1"/>
</dbReference>
<dbReference type="GO" id="GO:0050567">
    <property type="term" value="F:glutaminyl-tRNA synthase (glutamine-hydrolyzing) activity"/>
    <property type="evidence" value="ECO:0007669"/>
    <property type="project" value="UniProtKB-UniRule"/>
</dbReference>
<name>A0A2J6WFH3_9BACT</name>
<evidence type="ECO:0000256" key="2">
    <source>
        <dbReference type="ARBA" id="ARBA00011123"/>
    </source>
</evidence>
<feature type="domain" description="Asn/Gln amidotransferase" evidence="12">
    <location>
        <begin position="327"/>
        <end position="474"/>
    </location>
</feature>
<dbReference type="GO" id="GO:0070681">
    <property type="term" value="P:glutaminyl-tRNAGln biosynthesis via transamidation"/>
    <property type="evidence" value="ECO:0007669"/>
    <property type="project" value="TreeGrafter"/>
</dbReference>
<keyword evidence="5 11" id="KW-0547">Nucleotide-binding</keyword>
<comment type="catalytic activity">
    <reaction evidence="10 11">
        <text>L-glutamyl-tRNA(Gln) + L-glutamine + ATP + H2O = L-glutaminyl-tRNA(Gln) + L-glutamate + ADP + phosphate + H(+)</text>
        <dbReference type="Rhea" id="RHEA:17521"/>
        <dbReference type="Rhea" id="RHEA-COMP:9681"/>
        <dbReference type="Rhea" id="RHEA-COMP:9684"/>
        <dbReference type="ChEBI" id="CHEBI:15377"/>
        <dbReference type="ChEBI" id="CHEBI:15378"/>
        <dbReference type="ChEBI" id="CHEBI:29985"/>
        <dbReference type="ChEBI" id="CHEBI:30616"/>
        <dbReference type="ChEBI" id="CHEBI:43474"/>
        <dbReference type="ChEBI" id="CHEBI:58359"/>
        <dbReference type="ChEBI" id="CHEBI:78520"/>
        <dbReference type="ChEBI" id="CHEBI:78521"/>
        <dbReference type="ChEBI" id="CHEBI:456216"/>
    </reaction>
</comment>
<proteinExistence type="inferred from homology"/>
<keyword evidence="13" id="KW-0808">Transferase</keyword>
<comment type="function">
    <text evidence="8 11">Allows the formation of correctly charged Asn-tRNA(Asn) or Gln-tRNA(Gln) through the transamidation of misacylated Asp-tRNA(Asn) or Glu-tRNA(Gln) in organisms which lack either or both of asparaginyl-tRNA or glutaminyl-tRNA synthetases. The reaction takes place in the presence of glutamine and ATP through an activated phospho-Asp-tRNA(Asn) or phospho-Glu-tRNA(Gln).</text>
</comment>
<keyword evidence="4 11" id="KW-0436">Ligase</keyword>
<dbReference type="Gene3D" id="1.10.10.410">
    <property type="match status" value="1"/>
</dbReference>
<evidence type="ECO:0000256" key="8">
    <source>
        <dbReference type="ARBA" id="ARBA00024799"/>
    </source>
</evidence>
<dbReference type="GO" id="GO:0006412">
    <property type="term" value="P:translation"/>
    <property type="evidence" value="ECO:0007669"/>
    <property type="project" value="UniProtKB-UniRule"/>
</dbReference>
<dbReference type="Pfam" id="PF02637">
    <property type="entry name" value="GatB_Yqey"/>
    <property type="match status" value="1"/>
</dbReference>
<dbReference type="NCBIfam" id="NF004012">
    <property type="entry name" value="PRK05477.1-2"/>
    <property type="match status" value="1"/>
</dbReference>
<evidence type="ECO:0000256" key="5">
    <source>
        <dbReference type="ARBA" id="ARBA00022741"/>
    </source>
</evidence>
<dbReference type="InterPro" id="IPR017958">
    <property type="entry name" value="Gln-tRNA_amidoTrfase_suB_CS"/>
</dbReference>
<dbReference type="NCBIfam" id="NF004014">
    <property type="entry name" value="PRK05477.1-4"/>
    <property type="match status" value="1"/>
</dbReference>
<dbReference type="InterPro" id="IPR014746">
    <property type="entry name" value="Gln_synth/guanido_kin_cat_dom"/>
</dbReference>
<dbReference type="EC" id="6.3.5.-" evidence="11"/>
<organism evidence="13 14">
    <name type="scientific">Caldisericum exile</name>
    <dbReference type="NCBI Taxonomy" id="693075"/>
    <lineage>
        <taxon>Bacteria</taxon>
        <taxon>Pseudomonadati</taxon>
        <taxon>Caldisericota/Cryosericota group</taxon>
        <taxon>Caldisericota</taxon>
        <taxon>Caldisericia</taxon>
        <taxon>Caldisericales</taxon>
        <taxon>Caldisericaceae</taxon>
        <taxon>Caldisericum</taxon>
    </lineage>
</organism>
<reference evidence="13 14" key="1">
    <citation type="submission" date="2018-01" db="EMBL/GenBank/DDBJ databases">
        <title>Metagenomic assembled genomes from two thermal pools in the Uzon Caldera, Kamchatka, Russia.</title>
        <authorList>
            <person name="Wilkins L."/>
            <person name="Ettinger C."/>
        </authorList>
    </citation>
    <scope>NUCLEOTIDE SEQUENCE [LARGE SCALE GENOMIC DNA]</scope>
    <source>
        <strain evidence="13">ZAV-07</strain>
    </source>
</reference>
<dbReference type="GO" id="GO:0050566">
    <property type="term" value="F:asparaginyl-tRNA synthase (glutamine-hydrolyzing) activity"/>
    <property type="evidence" value="ECO:0007669"/>
    <property type="project" value="RHEA"/>
</dbReference>
<dbReference type="SUPFAM" id="SSF89095">
    <property type="entry name" value="GatB/YqeY motif"/>
    <property type="match status" value="1"/>
</dbReference>
<evidence type="ECO:0000256" key="1">
    <source>
        <dbReference type="ARBA" id="ARBA00005306"/>
    </source>
</evidence>
<dbReference type="AlphaFoldDB" id="A0A2J6WFH3"/>
<evidence type="ECO:0000256" key="7">
    <source>
        <dbReference type="ARBA" id="ARBA00022917"/>
    </source>
</evidence>
<protein>
    <recommendedName>
        <fullName evidence="3 11">Aspartyl/glutamyl-tRNA(Asn/Gln) amidotransferase subunit B</fullName>
        <shortName evidence="11">Asp/Glu-ADT subunit B</shortName>
        <ecNumber evidence="11">6.3.5.-</ecNumber>
    </recommendedName>
</protein>
<dbReference type="Pfam" id="PF02934">
    <property type="entry name" value="GatB_N"/>
    <property type="match status" value="1"/>
</dbReference>
<evidence type="ECO:0000259" key="12">
    <source>
        <dbReference type="SMART" id="SM00845"/>
    </source>
</evidence>
<dbReference type="InterPro" id="IPR018027">
    <property type="entry name" value="Asn/Gln_amidotransferase"/>
</dbReference>
<evidence type="ECO:0000256" key="10">
    <source>
        <dbReference type="ARBA" id="ARBA00047913"/>
    </source>
</evidence>
<evidence type="ECO:0000256" key="6">
    <source>
        <dbReference type="ARBA" id="ARBA00022840"/>
    </source>
</evidence>
<dbReference type="InterPro" id="IPR023168">
    <property type="entry name" value="GatB_Yqey_C_2"/>
</dbReference>
<sequence>MFKPTIGLEIHIQLATKSKMFCSCSTEFGDPPNTHVCPVCLGLPGALPVINKEAIRYGVKLAHALNMKINLKSTFYRKNYFYPDLPKGYQITQYSLPLGFDGFLEIPMEGKIKKIRIERGHIEEDSGKSIHIGDITESEYSFIDFNRSGVPLMEIVTQPDFESGDEAYEFLTLLRSIVRYLGVSSGDMEKGALRCDVNVSVSKDENKGTKVEIKNLNSFRSVKRAIDFEVERQIKAIESGERIIRETRHFDEKEGTTKPMRVKEELNDYRYFPEPDLPPLELSEEFVLEVKNEIPELPNKKAVRYIETLGLQEDYARTIAYNKKYADYFEDIVNKVGHPKEVANFFLVNILGFLNKKGKDVDELTFGSNEFKELFSYLDSGLISTNIAKSVIEESIEKGISVKEIVESKGLVQITDENVIKEIVVKVLKNNPTPVSQYLSGKKQVFGFLVGQIMKELRGKGKPELVNKILNEELLKLEKGDEP</sequence>
<dbReference type="GO" id="GO:0005524">
    <property type="term" value="F:ATP binding"/>
    <property type="evidence" value="ECO:0007669"/>
    <property type="project" value="UniProtKB-KW"/>
</dbReference>
<dbReference type="SUPFAM" id="SSF55931">
    <property type="entry name" value="Glutamine synthetase/guanido kinase"/>
    <property type="match status" value="1"/>
</dbReference>
<evidence type="ECO:0000256" key="3">
    <source>
        <dbReference type="ARBA" id="ARBA00016923"/>
    </source>
</evidence>
<dbReference type="EMBL" id="PNIL01000018">
    <property type="protein sequence ID" value="PMP68489.1"/>
    <property type="molecule type" value="Genomic_DNA"/>
</dbReference>
<dbReference type="InterPro" id="IPR003789">
    <property type="entry name" value="Asn/Gln_tRNA_amidoTrase-B-like"/>
</dbReference>
<evidence type="ECO:0000256" key="9">
    <source>
        <dbReference type="ARBA" id="ARBA00047380"/>
    </source>
</evidence>
<dbReference type="FunFam" id="1.10.10.410:FF:000001">
    <property type="entry name" value="Aspartyl/glutamyl-tRNA(Asn/Gln) amidotransferase subunit B"/>
    <property type="match status" value="1"/>
</dbReference>
<evidence type="ECO:0000313" key="13">
    <source>
        <dbReference type="EMBL" id="PMP68489.1"/>
    </source>
</evidence>
<dbReference type="SMART" id="SM00845">
    <property type="entry name" value="GatB_Yqey"/>
    <property type="match status" value="1"/>
</dbReference>
<dbReference type="InterPro" id="IPR004413">
    <property type="entry name" value="GatB"/>
</dbReference>
<comment type="similarity">
    <text evidence="1 11">Belongs to the GatB/GatE family. GatB subfamily.</text>
</comment>
<dbReference type="PROSITE" id="PS01234">
    <property type="entry name" value="GATB"/>
    <property type="match status" value="1"/>
</dbReference>
<dbReference type="RefSeq" id="WP_424586478.1">
    <property type="nucleotide sequence ID" value="NZ_JBNATC010000001.1"/>
</dbReference>